<dbReference type="InterPro" id="IPR050955">
    <property type="entry name" value="Plant_Biomass_Hydrol_Est"/>
</dbReference>
<dbReference type="InterPro" id="IPR029058">
    <property type="entry name" value="AB_hydrolase_fold"/>
</dbReference>
<dbReference type="SUPFAM" id="SSF53474">
    <property type="entry name" value="alpha/beta-Hydrolases"/>
    <property type="match status" value="2"/>
</dbReference>
<organism evidence="10 11">
    <name type="scientific">Microthyrium microscopicum</name>
    <dbReference type="NCBI Taxonomy" id="703497"/>
    <lineage>
        <taxon>Eukaryota</taxon>
        <taxon>Fungi</taxon>
        <taxon>Dikarya</taxon>
        <taxon>Ascomycota</taxon>
        <taxon>Pezizomycotina</taxon>
        <taxon>Dothideomycetes</taxon>
        <taxon>Dothideomycetes incertae sedis</taxon>
        <taxon>Microthyriales</taxon>
        <taxon>Microthyriaceae</taxon>
        <taxon>Microthyrium</taxon>
    </lineage>
</organism>
<dbReference type="EMBL" id="MU004238">
    <property type="protein sequence ID" value="KAF2667237.1"/>
    <property type="molecule type" value="Genomic_DNA"/>
</dbReference>
<keyword evidence="6" id="KW-0325">Glycoprotein</keyword>
<dbReference type="PANTHER" id="PTHR43037">
    <property type="entry name" value="UNNAMED PRODUCT-RELATED"/>
    <property type="match status" value="1"/>
</dbReference>
<keyword evidence="3 9" id="KW-0964">Secreted</keyword>
<evidence type="ECO:0000256" key="2">
    <source>
        <dbReference type="ARBA" id="ARBA00022487"/>
    </source>
</evidence>
<accession>A0A6A6U726</accession>
<proteinExistence type="inferred from homology"/>
<dbReference type="Pfam" id="PF10503">
    <property type="entry name" value="Esterase_PHB"/>
    <property type="match status" value="1"/>
</dbReference>
<keyword evidence="8 9" id="KW-0624">Polysaccharide degradation</keyword>
<evidence type="ECO:0000256" key="1">
    <source>
        <dbReference type="ARBA" id="ARBA00004613"/>
    </source>
</evidence>
<dbReference type="AlphaFoldDB" id="A0A6A6U726"/>
<dbReference type="Gene3D" id="3.40.50.1820">
    <property type="entry name" value="alpha/beta hydrolase"/>
    <property type="match status" value="1"/>
</dbReference>
<dbReference type="GO" id="GO:0045493">
    <property type="term" value="P:xylan catabolic process"/>
    <property type="evidence" value="ECO:0007669"/>
    <property type="project" value="UniProtKB-UniRule"/>
</dbReference>
<dbReference type="Proteomes" id="UP000799302">
    <property type="component" value="Unassembled WGS sequence"/>
</dbReference>
<keyword evidence="11" id="KW-1185">Reference proteome</keyword>
<keyword evidence="7 9" id="KW-0119">Carbohydrate metabolism</keyword>
<protein>
    <recommendedName>
        <fullName evidence="9">Carboxylic ester hydrolase</fullName>
        <ecNumber evidence="9">3.1.1.-</ecNumber>
    </recommendedName>
</protein>
<comment type="function">
    <text evidence="9">Esterase involved in the hydrolysis of xylan, a major structural heterogeneous polysaccharide found in plant biomass representing the second most abundant polysaccharide in the biosphere, after cellulose.</text>
</comment>
<evidence type="ECO:0000256" key="5">
    <source>
        <dbReference type="ARBA" id="ARBA00022801"/>
    </source>
</evidence>
<dbReference type="EC" id="3.1.1.-" evidence="9"/>
<evidence type="ECO:0000313" key="11">
    <source>
        <dbReference type="Proteomes" id="UP000799302"/>
    </source>
</evidence>
<comment type="subcellular location">
    <subcellularLocation>
        <location evidence="1 9">Secreted</location>
    </subcellularLocation>
</comment>
<evidence type="ECO:0000313" key="10">
    <source>
        <dbReference type="EMBL" id="KAF2667237.1"/>
    </source>
</evidence>
<dbReference type="NCBIfam" id="TIGR01840">
    <property type="entry name" value="esterase_phb"/>
    <property type="match status" value="1"/>
</dbReference>
<dbReference type="GO" id="GO:0052689">
    <property type="term" value="F:carboxylic ester hydrolase activity"/>
    <property type="evidence" value="ECO:0007669"/>
    <property type="project" value="UniProtKB-KW"/>
</dbReference>
<evidence type="ECO:0000256" key="3">
    <source>
        <dbReference type="ARBA" id="ARBA00022525"/>
    </source>
</evidence>
<evidence type="ECO:0000256" key="4">
    <source>
        <dbReference type="ARBA" id="ARBA00022729"/>
    </source>
</evidence>
<dbReference type="OrthoDB" id="2425929at2759"/>
<gene>
    <name evidence="10" type="ORF">BT63DRAFT_333332</name>
</gene>
<evidence type="ECO:0000256" key="9">
    <source>
        <dbReference type="RuleBase" id="RU367147"/>
    </source>
</evidence>
<reference evidence="10" key="1">
    <citation type="journal article" date="2020" name="Stud. Mycol.">
        <title>101 Dothideomycetes genomes: a test case for predicting lifestyles and emergence of pathogens.</title>
        <authorList>
            <person name="Haridas S."/>
            <person name="Albert R."/>
            <person name="Binder M."/>
            <person name="Bloem J."/>
            <person name="Labutti K."/>
            <person name="Salamov A."/>
            <person name="Andreopoulos B."/>
            <person name="Baker S."/>
            <person name="Barry K."/>
            <person name="Bills G."/>
            <person name="Bluhm B."/>
            <person name="Cannon C."/>
            <person name="Castanera R."/>
            <person name="Culley D."/>
            <person name="Daum C."/>
            <person name="Ezra D."/>
            <person name="Gonzalez J."/>
            <person name="Henrissat B."/>
            <person name="Kuo A."/>
            <person name="Liang C."/>
            <person name="Lipzen A."/>
            <person name="Lutzoni F."/>
            <person name="Magnuson J."/>
            <person name="Mondo S."/>
            <person name="Nolan M."/>
            <person name="Ohm R."/>
            <person name="Pangilinan J."/>
            <person name="Park H.-J."/>
            <person name="Ramirez L."/>
            <person name="Alfaro M."/>
            <person name="Sun H."/>
            <person name="Tritt A."/>
            <person name="Yoshinaga Y."/>
            <person name="Zwiers L.-H."/>
            <person name="Turgeon B."/>
            <person name="Goodwin S."/>
            <person name="Spatafora J."/>
            <person name="Crous P."/>
            <person name="Grigoriev I."/>
        </authorList>
    </citation>
    <scope>NUCLEOTIDE SEQUENCE</scope>
    <source>
        <strain evidence="10">CBS 115976</strain>
    </source>
</reference>
<dbReference type="PANTHER" id="PTHR43037:SF3">
    <property type="entry name" value="FERULOYL ESTERASE B"/>
    <property type="match status" value="1"/>
</dbReference>
<keyword evidence="4 9" id="KW-0732">Signal</keyword>
<comment type="similarity">
    <text evidence="9">Belongs to the carbohydrate esterase 1 (CE1) family.</text>
</comment>
<dbReference type="InterPro" id="IPR010126">
    <property type="entry name" value="Esterase_phb"/>
</dbReference>
<evidence type="ECO:0000256" key="8">
    <source>
        <dbReference type="ARBA" id="ARBA00023326"/>
    </source>
</evidence>
<keyword evidence="5 9" id="KW-0378">Hydrolase</keyword>
<dbReference type="GO" id="GO:0005576">
    <property type="term" value="C:extracellular region"/>
    <property type="evidence" value="ECO:0007669"/>
    <property type="project" value="UniProtKB-SubCell"/>
</dbReference>
<sequence>MMLNSLLFSSLTAVSFFSSLSSGSLTLVNDWAKGPTAISMYVSVPKPTAGAPIIVLLHGCGESAAAYYAASRAYETAAQQKGYILIYPQTTFDSHCWDVATAKSLKHDGGGDSQSITNMVKYAVTKYNGDAKKVFVTGSSSGGMMTSVLCGAYPDVFAGGAPFSGVGYGCLSGSKGSSPFSDTSPCTKGGVTKTSKEWGDLVRSAFTGYTGQRPKMSVWHGTADGIVKPHTYDEAMKQWSDVLAQPFAKNVSNDPQARYTKMVYGDGTQLVGYVGAGVGHVVPQHPKQVLEFWGI</sequence>
<evidence type="ECO:0000256" key="6">
    <source>
        <dbReference type="ARBA" id="ARBA00023180"/>
    </source>
</evidence>
<keyword evidence="2 9" id="KW-0719">Serine esterase</keyword>
<name>A0A6A6U726_9PEZI</name>
<feature type="chain" id="PRO_5029039005" description="Carboxylic ester hydrolase" evidence="9">
    <location>
        <begin position="24"/>
        <end position="295"/>
    </location>
</feature>
<feature type="signal peptide" evidence="9">
    <location>
        <begin position="1"/>
        <end position="23"/>
    </location>
</feature>
<evidence type="ECO:0000256" key="7">
    <source>
        <dbReference type="ARBA" id="ARBA00023277"/>
    </source>
</evidence>